<sequence length="408" mass="45488">MGISIAFDTRTDHKKVARELHTKPSARNNLGRQGCIGESGFDPVELWVMGPPCVLKQEGANILNNHDSKAGRSGGTLRHHRVGVGQANRDFSRSQPLPQALRSSPPDWPPPCVNTDTKLPTLSHHGTVNMETLFGAPYDIRHAPPSHGQPPQVYSNYFARVKDLVQHASKKNENKPVILVGHSFGARAGLDFVNSTPLSWRKKFVKHMVLISPTPPTGFVQVITNLLSGPEVIVVPTVKRLGLRLMWRTFASSLTSLPSPLVFGYEPLVVTKHRNYSAYDYMDLLTVLGFSTDVVKRVLATKLKADAPMVPTTYLTGASIQTPNQVMFWDCNFDVVPEYVYGDGDKVVNLVSVLAFVKEISRQQRWGNIHFKFVKIVNVTHSTIVIQEHPLKRVMAEILEANHRRDNM</sequence>
<dbReference type="InterPro" id="IPR003386">
    <property type="entry name" value="LACT/PDAT_acylTrfase"/>
</dbReference>
<accession>M8BFF6</accession>
<dbReference type="GO" id="GO:0008374">
    <property type="term" value="F:O-acyltransferase activity"/>
    <property type="evidence" value="ECO:0007669"/>
    <property type="project" value="InterPro"/>
</dbReference>
<protein>
    <submittedName>
        <fullName evidence="1">Group XV phospholipase A2</fullName>
    </submittedName>
</protein>
<dbReference type="PANTHER" id="PTHR11440">
    <property type="entry name" value="LECITHIN-CHOLESTEROL ACYLTRANSFERASE-RELATED"/>
    <property type="match status" value="1"/>
</dbReference>
<dbReference type="EnsemblPlants" id="EMT12681">
    <property type="protein sequence ID" value="EMT12681"/>
    <property type="gene ID" value="F775_13754"/>
</dbReference>
<dbReference type="GO" id="GO:0006629">
    <property type="term" value="P:lipid metabolic process"/>
    <property type="evidence" value="ECO:0007669"/>
    <property type="project" value="InterPro"/>
</dbReference>
<dbReference type="InterPro" id="IPR029058">
    <property type="entry name" value="AB_hydrolase_fold"/>
</dbReference>
<dbReference type="AlphaFoldDB" id="M8BFF6"/>
<organism evidence="1">
    <name type="scientific">Aegilops tauschii</name>
    <name type="common">Tausch's goatgrass</name>
    <name type="synonym">Aegilops squarrosa</name>
    <dbReference type="NCBI Taxonomy" id="37682"/>
    <lineage>
        <taxon>Eukaryota</taxon>
        <taxon>Viridiplantae</taxon>
        <taxon>Streptophyta</taxon>
        <taxon>Embryophyta</taxon>
        <taxon>Tracheophyta</taxon>
        <taxon>Spermatophyta</taxon>
        <taxon>Magnoliopsida</taxon>
        <taxon>Liliopsida</taxon>
        <taxon>Poales</taxon>
        <taxon>Poaceae</taxon>
        <taxon>BOP clade</taxon>
        <taxon>Pooideae</taxon>
        <taxon>Triticodae</taxon>
        <taxon>Triticeae</taxon>
        <taxon>Triticinae</taxon>
        <taxon>Aegilops</taxon>
    </lineage>
</organism>
<dbReference type="SUPFAM" id="SSF53474">
    <property type="entry name" value="alpha/beta-Hydrolases"/>
    <property type="match status" value="1"/>
</dbReference>
<dbReference type="Gene3D" id="3.40.50.1820">
    <property type="entry name" value="alpha/beta hydrolase"/>
    <property type="match status" value="1"/>
</dbReference>
<dbReference type="ExpressionAtlas" id="M8BFF6">
    <property type="expression patterns" value="baseline"/>
</dbReference>
<reference evidence="1" key="1">
    <citation type="submission" date="2015-06" db="UniProtKB">
        <authorList>
            <consortium name="EnsemblPlants"/>
        </authorList>
    </citation>
    <scope>IDENTIFICATION</scope>
</reference>
<name>M8BFF6_AEGTA</name>
<proteinExistence type="predicted"/>
<dbReference type="Pfam" id="PF02450">
    <property type="entry name" value="LCAT"/>
    <property type="match status" value="1"/>
</dbReference>
<evidence type="ECO:0000313" key="1">
    <source>
        <dbReference type="EnsemblPlants" id="EMT12681"/>
    </source>
</evidence>